<reference evidence="1" key="1">
    <citation type="submission" date="2021-04" db="EMBL/GenBank/DDBJ databases">
        <authorList>
            <person name="Tunstrom K."/>
        </authorList>
    </citation>
    <scope>NUCLEOTIDE SEQUENCE</scope>
</reference>
<comment type="caution">
    <text evidence="1">The sequence shown here is derived from an EMBL/GenBank/DDBJ whole genome shotgun (WGS) entry which is preliminary data.</text>
</comment>
<dbReference type="AlphaFoldDB" id="A0A8S3Y7P3"/>
<organism evidence="1 2">
    <name type="scientific">Parnassius apollo</name>
    <name type="common">Apollo butterfly</name>
    <name type="synonym">Papilio apollo</name>
    <dbReference type="NCBI Taxonomy" id="110799"/>
    <lineage>
        <taxon>Eukaryota</taxon>
        <taxon>Metazoa</taxon>
        <taxon>Ecdysozoa</taxon>
        <taxon>Arthropoda</taxon>
        <taxon>Hexapoda</taxon>
        <taxon>Insecta</taxon>
        <taxon>Pterygota</taxon>
        <taxon>Neoptera</taxon>
        <taxon>Endopterygota</taxon>
        <taxon>Lepidoptera</taxon>
        <taxon>Glossata</taxon>
        <taxon>Ditrysia</taxon>
        <taxon>Papilionoidea</taxon>
        <taxon>Papilionidae</taxon>
        <taxon>Parnassiinae</taxon>
        <taxon>Parnassini</taxon>
        <taxon>Parnassius</taxon>
        <taxon>Parnassius</taxon>
    </lineage>
</organism>
<sequence length="133" mass="15118">MSDPSSEEAWERLLVESLLKLSGEHSVTHQEPLQPVVMQPVKPRTFPVRGPTDRLSYVFRRYDDGVHGRNTRTLTRHNFRPKGPRCGLRALTTGCARMRPYRPDLVLGPFHLLLVAPMIYRASSDHSGREDSG</sequence>
<protein>
    <submittedName>
        <fullName evidence="1">(apollo) hypothetical protein</fullName>
    </submittedName>
</protein>
<name>A0A8S3Y7P3_PARAO</name>
<dbReference type="EMBL" id="CAJQZP010001557">
    <property type="protein sequence ID" value="CAG5053687.1"/>
    <property type="molecule type" value="Genomic_DNA"/>
</dbReference>
<evidence type="ECO:0000313" key="1">
    <source>
        <dbReference type="EMBL" id="CAG5053687.1"/>
    </source>
</evidence>
<proteinExistence type="predicted"/>
<accession>A0A8S3Y7P3</accession>
<evidence type="ECO:0000313" key="2">
    <source>
        <dbReference type="Proteomes" id="UP000691718"/>
    </source>
</evidence>
<gene>
    <name evidence="1" type="ORF">PAPOLLO_LOCUS25720</name>
</gene>
<dbReference type="Proteomes" id="UP000691718">
    <property type="component" value="Unassembled WGS sequence"/>
</dbReference>
<keyword evidence="2" id="KW-1185">Reference proteome</keyword>